<evidence type="ECO:0000313" key="1">
    <source>
        <dbReference type="EMBL" id="MBQ0826569.1"/>
    </source>
</evidence>
<evidence type="ECO:0000313" key="2">
    <source>
        <dbReference type="Proteomes" id="UP000677875"/>
    </source>
</evidence>
<gene>
    <name evidence="1" type="ORF">J5Y05_08620</name>
</gene>
<comment type="caution">
    <text evidence="1">The sequence shown here is derived from an EMBL/GenBank/DDBJ whole genome shotgun (WGS) entry which is preliminary data.</text>
</comment>
<organism evidence="1 2">
    <name type="scientific">Streptomyces tagetis</name>
    <dbReference type="NCBI Taxonomy" id="2820809"/>
    <lineage>
        <taxon>Bacteria</taxon>
        <taxon>Bacillati</taxon>
        <taxon>Actinomycetota</taxon>
        <taxon>Actinomycetes</taxon>
        <taxon>Kitasatosporales</taxon>
        <taxon>Streptomycetaceae</taxon>
        <taxon>Streptomyces</taxon>
    </lineage>
</organism>
<dbReference type="EMBL" id="JAGPNL010000002">
    <property type="protein sequence ID" value="MBQ0826569.1"/>
    <property type="molecule type" value="Genomic_DNA"/>
</dbReference>
<name>A0A941AXT3_9ACTN</name>
<sequence>MDVFPGTTDLTAVARELERLALELCDGERRRLPAELSAAGDALVCAALLLRARQGASDGTPVRPELLHDAVALARSTVETAKYACREHPGTRLGAGRRS</sequence>
<dbReference type="RefSeq" id="WP_210869964.1">
    <property type="nucleotide sequence ID" value="NZ_JAGPNL010000002.1"/>
</dbReference>
<accession>A0A941AXT3</accession>
<keyword evidence="2" id="KW-1185">Reference proteome</keyword>
<proteinExistence type="predicted"/>
<protein>
    <submittedName>
        <fullName evidence="1">Uncharacterized protein</fullName>
    </submittedName>
</protein>
<dbReference type="AlphaFoldDB" id="A0A941AXT3"/>
<dbReference type="Proteomes" id="UP000677875">
    <property type="component" value="Unassembled WGS sequence"/>
</dbReference>
<reference evidence="1" key="1">
    <citation type="submission" date="2021-04" db="EMBL/GenBank/DDBJ databases">
        <title>Genome seq and assembly of Streptomyces sp. RG38.</title>
        <authorList>
            <person name="Chhetri G."/>
        </authorList>
    </citation>
    <scope>NUCLEOTIDE SEQUENCE</scope>
    <source>
        <strain evidence="1">RG38</strain>
    </source>
</reference>